<feature type="compositionally biased region" description="Basic and acidic residues" evidence="1">
    <location>
        <begin position="68"/>
        <end position="81"/>
    </location>
</feature>
<name>A0A8S4SEM7_9NEOP</name>
<accession>A0A8S4SEM7</accession>
<evidence type="ECO:0000313" key="3">
    <source>
        <dbReference type="Proteomes" id="UP000838756"/>
    </source>
</evidence>
<organism evidence="2 3">
    <name type="scientific">Pararge aegeria aegeria</name>
    <dbReference type="NCBI Taxonomy" id="348720"/>
    <lineage>
        <taxon>Eukaryota</taxon>
        <taxon>Metazoa</taxon>
        <taxon>Ecdysozoa</taxon>
        <taxon>Arthropoda</taxon>
        <taxon>Hexapoda</taxon>
        <taxon>Insecta</taxon>
        <taxon>Pterygota</taxon>
        <taxon>Neoptera</taxon>
        <taxon>Endopterygota</taxon>
        <taxon>Lepidoptera</taxon>
        <taxon>Glossata</taxon>
        <taxon>Ditrysia</taxon>
        <taxon>Papilionoidea</taxon>
        <taxon>Nymphalidae</taxon>
        <taxon>Satyrinae</taxon>
        <taxon>Satyrini</taxon>
        <taxon>Parargina</taxon>
        <taxon>Pararge</taxon>
    </lineage>
</organism>
<sequence length="98" mass="11177">MDRNHSQERLKIIKYSFIRVRSSTVCRPLFIAAIPVLKGINNESRFGTFVSQKSGTNQRYGNPTNVSEVRDNRFRAERPESDSVVAGPRQHSNDMPVL</sequence>
<feature type="region of interest" description="Disordered" evidence="1">
    <location>
        <begin position="53"/>
        <end position="98"/>
    </location>
</feature>
<proteinExistence type="predicted"/>
<reference evidence="2" key="1">
    <citation type="submission" date="2022-03" db="EMBL/GenBank/DDBJ databases">
        <authorList>
            <person name="Lindestad O."/>
        </authorList>
    </citation>
    <scope>NUCLEOTIDE SEQUENCE</scope>
</reference>
<keyword evidence="3" id="KW-1185">Reference proteome</keyword>
<dbReference type="EMBL" id="CAKXAJ010026348">
    <property type="protein sequence ID" value="CAH2267168.1"/>
    <property type="molecule type" value="Genomic_DNA"/>
</dbReference>
<evidence type="ECO:0000256" key="1">
    <source>
        <dbReference type="SAM" id="MobiDB-lite"/>
    </source>
</evidence>
<dbReference type="AlphaFoldDB" id="A0A8S4SEM7"/>
<dbReference type="Proteomes" id="UP000838756">
    <property type="component" value="Unassembled WGS sequence"/>
</dbReference>
<evidence type="ECO:0000313" key="2">
    <source>
        <dbReference type="EMBL" id="CAH2267168.1"/>
    </source>
</evidence>
<feature type="compositionally biased region" description="Polar residues" evidence="1">
    <location>
        <begin position="53"/>
        <end position="67"/>
    </location>
</feature>
<gene>
    <name evidence="2" type="primary">jg2902</name>
    <name evidence="2" type="ORF">PAEG_LOCUS25738</name>
</gene>
<comment type="caution">
    <text evidence="2">The sequence shown here is derived from an EMBL/GenBank/DDBJ whole genome shotgun (WGS) entry which is preliminary data.</text>
</comment>
<protein>
    <submittedName>
        <fullName evidence="2">Jg2902 protein</fullName>
    </submittedName>
</protein>